<proteinExistence type="predicted"/>
<organism evidence="1 2">
    <name type="scientific">Buttiauxella izardii</name>
    <dbReference type="NCBI Taxonomy" id="82991"/>
    <lineage>
        <taxon>Bacteria</taxon>
        <taxon>Pseudomonadati</taxon>
        <taxon>Pseudomonadota</taxon>
        <taxon>Gammaproteobacteria</taxon>
        <taxon>Enterobacterales</taxon>
        <taxon>Enterobacteriaceae</taxon>
        <taxon>Buttiauxella</taxon>
    </lineage>
</organism>
<name>A0A3A5JW25_9ENTR</name>
<reference evidence="1 2" key="1">
    <citation type="submission" date="2018-09" db="EMBL/GenBank/DDBJ databases">
        <title>Draft genome sequence of Buttiauxella izardii CCUG 35510T.</title>
        <authorList>
            <person name="Salva-Serra F."/>
            <person name="Marathe N."/>
            <person name="Moore E."/>
            <person name="Stadler-Svensson L."/>
            <person name="Engstrom-Jakobsson H."/>
        </authorList>
    </citation>
    <scope>NUCLEOTIDE SEQUENCE [LARGE SCALE GENOMIC DNA]</scope>
    <source>
        <strain evidence="1 2">CCUG 35510</strain>
    </source>
</reference>
<accession>A0A3A5JW25</accession>
<evidence type="ECO:0000313" key="1">
    <source>
        <dbReference type="EMBL" id="RJT21335.1"/>
    </source>
</evidence>
<gene>
    <name evidence="1" type="ORF">D6029_14260</name>
</gene>
<dbReference type="EMBL" id="QZWH01000031">
    <property type="protein sequence ID" value="RJT21335.1"/>
    <property type="molecule type" value="Genomic_DNA"/>
</dbReference>
<dbReference type="Proteomes" id="UP000276295">
    <property type="component" value="Unassembled WGS sequence"/>
</dbReference>
<protein>
    <submittedName>
        <fullName evidence="1">Uncharacterized protein</fullName>
    </submittedName>
</protein>
<comment type="caution">
    <text evidence="1">The sequence shown here is derived from an EMBL/GenBank/DDBJ whole genome shotgun (WGS) entry which is preliminary data.</text>
</comment>
<dbReference type="AlphaFoldDB" id="A0A3A5JW25"/>
<sequence>MDIVLEKNPNEKGSVVKIIRTIYGKNVEILGGKLCEFLKINLPKYSSEILMSYEQTNFESNLISTMRIEKLIHLLEKSQQGEDISIINHKKNNTRHYKYFGE</sequence>
<evidence type="ECO:0000313" key="2">
    <source>
        <dbReference type="Proteomes" id="UP000276295"/>
    </source>
</evidence>
<keyword evidence="2" id="KW-1185">Reference proteome</keyword>